<sequence length="71" mass="8518">MDKELIITFLIFLTPIAVVEQYRKNNIHQFAYLINANEEFSFEIKNFWGKKKNLASHKEYCSSDKNVFHDF</sequence>
<reference evidence="2" key="1">
    <citation type="journal article" date="2014" name="Sci. Data">
        <title>Genomes of diverse isolates of the marine cyanobacterium Prochlorococcus.</title>
        <authorList>
            <person name="Biller S."/>
            <person name="Berube P."/>
            <person name="Thompson J."/>
            <person name="Kelly L."/>
            <person name="Roggensack S."/>
            <person name="Awad L."/>
            <person name="Roache-Johnson K."/>
            <person name="Ding H."/>
            <person name="Giovannoni S.J."/>
            <person name="Moore L.R."/>
            <person name="Chisholm S.W."/>
        </authorList>
    </citation>
    <scope>NUCLEOTIDE SEQUENCE [LARGE SCALE GENOMIC DNA]</scope>
</reference>
<gene>
    <name evidence="1" type="ORF">EU93_1281</name>
</gene>
<dbReference type="EMBL" id="JNAJ01000015">
    <property type="protein sequence ID" value="KGF91112.1"/>
    <property type="molecule type" value="Genomic_DNA"/>
</dbReference>
<dbReference type="RefSeq" id="WP_032514101.1">
    <property type="nucleotide sequence ID" value="NZ_JNAJ01000015.1"/>
</dbReference>
<accession>A0A0A1ZNG3</accession>
<proteinExistence type="predicted"/>
<comment type="caution">
    <text evidence="1">The sequence shown here is derived from an EMBL/GenBank/DDBJ whole genome shotgun (WGS) entry which is preliminary data.</text>
</comment>
<dbReference type="AlphaFoldDB" id="A0A0A1ZNG3"/>
<evidence type="ECO:0000313" key="2">
    <source>
        <dbReference type="Proteomes" id="UP000030491"/>
    </source>
</evidence>
<dbReference type="Proteomes" id="UP000030491">
    <property type="component" value="Unassembled WGS sequence"/>
</dbReference>
<name>A0A0A1ZNG3_PROMR</name>
<evidence type="ECO:0000313" key="1">
    <source>
        <dbReference type="EMBL" id="KGF91112.1"/>
    </source>
</evidence>
<organism evidence="1 2">
    <name type="scientific">Prochlorococcus marinus str. MIT 9116</name>
    <dbReference type="NCBI Taxonomy" id="167544"/>
    <lineage>
        <taxon>Bacteria</taxon>
        <taxon>Bacillati</taxon>
        <taxon>Cyanobacteriota</taxon>
        <taxon>Cyanophyceae</taxon>
        <taxon>Synechococcales</taxon>
        <taxon>Prochlorococcaceae</taxon>
        <taxon>Prochlorococcus</taxon>
    </lineage>
</organism>
<protein>
    <submittedName>
        <fullName evidence="1">Uncharacterized protein</fullName>
    </submittedName>
</protein>